<protein>
    <submittedName>
        <fullName evidence="1">Uncharacterized protein</fullName>
    </submittedName>
</protein>
<evidence type="ECO:0000313" key="2">
    <source>
        <dbReference type="Proteomes" id="UP000499080"/>
    </source>
</evidence>
<name>A0A4Y2TNZ9_ARAVE</name>
<evidence type="ECO:0000313" key="1">
    <source>
        <dbReference type="EMBL" id="GBO01992.1"/>
    </source>
</evidence>
<accession>A0A4Y2TNZ9</accession>
<comment type="caution">
    <text evidence="1">The sequence shown here is derived from an EMBL/GenBank/DDBJ whole genome shotgun (WGS) entry which is preliminary data.</text>
</comment>
<proteinExistence type="predicted"/>
<sequence length="76" mass="8709">IRRVCEPGVRQIRTWVKHPPTGCLPKMLLPQNDPLVVPKRNIYMTKTESVKNTGSVIFTEGRNRGSYSLVFSILQR</sequence>
<feature type="non-terminal residue" evidence="1">
    <location>
        <position position="1"/>
    </location>
</feature>
<reference evidence="1 2" key="1">
    <citation type="journal article" date="2019" name="Sci. Rep.">
        <title>Orb-weaving spider Araneus ventricosus genome elucidates the spidroin gene catalogue.</title>
        <authorList>
            <person name="Kono N."/>
            <person name="Nakamura H."/>
            <person name="Ohtoshi R."/>
            <person name="Moran D.A.P."/>
            <person name="Shinohara A."/>
            <person name="Yoshida Y."/>
            <person name="Fujiwara M."/>
            <person name="Mori M."/>
            <person name="Tomita M."/>
            <person name="Arakawa K."/>
        </authorList>
    </citation>
    <scope>NUCLEOTIDE SEQUENCE [LARGE SCALE GENOMIC DNA]</scope>
</reference>
<dbReference type="Proteomes" id="UP000499080">
    <property type="component" value="Unassembled WGS sequence"/>
</dbReference>
<organism evidence="1 2">
    <name type="scientific">Araneus ventricosus</name>
    <name type="common">Orbweaver spider</name>
    <name type="synonym">Epeira ventricosa</name>
    <dbReference type="NCBI Taxonomy" id="182803"/>
    <lineage>
        <taxon>Eukaryota</taxon>
        <taxon>Metazoa</taxon>
        <taxon>Ecdysozoa</taxon>
        <taxon>Arthropoda</taxon>
        <taxon>Chelicerata</taxon>
        <taxon>Arachnida</taxon>
        <taxon>Araneae</taxon>
        <taxon>Araneomorphae</taxon>
        <taxon>Entelegynae</taxon>
        <taxon>Araneoidea</taxon>
        <taxon>Araneidae</taxon>
        <taxon>Araneus</taxon>
    </lineage>
</organism>
<dbReference type="EMBL" id="BGPR01029883">
    <property type="protein sequence ID" value="GBO01992.1"/>
    <property type="molecule type" value="Genomic_DNA"/>
</dbReference>
<keyword evidence="2" id="KW-1185">Reference proteome</keyword>
<dbReference type="AlphaFoldDB" id="A0A4Y2TNZ9"/>
<gene>
    <name evidence="1" type="ORF">AVEN_135800_1</name>
</gene>